<evidence type="ECO:0000313" key="2">
    <source>
        <dbReference type="EMBL" id="WUX52730.1"/>
    </source>
</evidence>
<protein>
    <submittedName>
        <fullName evidence="2">SMI1/KNR4 family protein</fullName>
    </submittedName>
</protein>
<dbReference type="EMBL" id="CP109495">
    <property type="protein sequence ID" value="WUX52730.1"/>
    <property type="molecule type" value="Genomic_DNA"/>
</dbReference>
<name>A0ABZ2A5Z7_STRNV</name>
<dbReference type="Pfam" id="PF14568">
    <property type="entry name" value="SUKH_6"/>
    <property type="match status" value="1"/>
</dbReference>
<proteinExistence type="predicted"/>
<evidence type="ECO:0000313" key="3">
    <source>
        <dbReference type="Proteomes" id="UP001432209"/>
    </source>
</evidence>
<evidence type="ECO:0000256" key="1">
    <source>
        <dbReference type="SAM" id="MobiDB-lite"/>
    </source>
</evidence>
<feature type="region of interest" description="Disordered" evidence="1">
    <location>
        <begin position="205"/>
        <end position="229"/>
    </location>
</feature>
<dbReference type="Proteomes" id="UP001432209">
    <property type="component" value="Chromosome"/>
</dbReference>
<sequence>MTTIDDLVRLVPPPAEPLDAAGDWARVEAALERELPADFKALVERYGRGQFTDFITPLHPFGPHDLLIPMARGLLEDEGPFRDTYPELCPYPFYPEPGGLLPWAGTDNGDRLCWLTDGAPDSWTVVAWNPRGSYYSAHEQGAVAFLHGWLTGRIHTPVFGGPVEPMPWFDPFLERVHVYVRLSDGELPYAERLRILREALAPTADRGSYNASDEDGEADDDDDGDDARQDHFSATALDWRLTYETAYGHQIRVAYPPGDGPRARKALFDAARRMGCEVLSTSADRGGPAPEGWE</sequence>
<keyword evidence="3" id="KW-1185">Reference proteome</keyword>
<organism evidence="2 3">
    <name type="scientific">Streptomyces niveus</name>
    <name type="common">Streptomyces spheroides</name>
    <dbReference type="NCBI Taxonomy" id="193462"/>
    <lineage>
        <taxon>Bacteria</taxon>
        <taxon>Bacillati</taxon>
        <taxon>Actinomycetota</taxon>
        <taxon>Actinomycetes</taxon>
        <taxon>Kitasatosporales</taxon>
        <taxon>Streptomycetaceae</taxon>
        <taxon>Streptomyces</taxon>
    </lineage>
</organism>
<dbReference type="RefSeq" id="WP_329076381.1">
    <property type="nucleotide sequence ID" value="NZ_CP109495.1"/>
</dbReference>
<gene>
    <name evidence="2" type="ORF">OG442_14935</name>
</gene>
<feature type="compositionally biased region" description="Acidic residues" evidence="1">
    <location>
        <begin position="212"/>
        <end position="225"/>
    </location>
</feature>
<accession>A0ABZ2A5Z7</accession>
<dbReference type="SUPFAM" id="SSF160631">
    <property type="entry name" value="SMI1/KNR4-like"/>
    <property type="match status" value="1"/>
</dbReference>
<reference evidence="2" key="1">
    <citation type="submission" date="2022-10" db="EMBL/GenBank/DDBJ databases">
        <title>The complete genomes of actinobacterial strains from the NBC collection.</title>
        <authorList>
            <person name="Joergensen T.S."/>
            <person name="Alvarez Arevalo M."/>
            <person name="Sterndorff E.B."/>
            <person name="Faurdal D."/>
            <person name="Vuksanovic O."/>
            <person name="Mourched A.-S."/>
            <person name="Charusanti P."/>
            <person name="Shaw S."/>
            <person name="Blin K."/>
            <person name="Weber T."/>
        </authorList>
    </citation>
    <scope>NUCLEOTIDE SEQUENCE</scope>
    <source>
        <strain evidence="2">NBC_01432</strain>
    </source>
</reference>
<dbReference type="InterPro" id="IPR037883">
    <property type="entry name" value="Knr4/Smi1-like_sf"/>
</dbReference>